<comment type="caution">
    <text evidence="1">The sequence shown here is derived from an EMBL/GenBank/DDBJ whole genome shotgun (WGS) entry which is preliminary data.</text>
</comment>
<name>A0A0F9LNB1_9ZZZZ</name>
<protein>
    <submittedName>
        <fullName evidence="1">Uncharacterized protein</fullName>
    </submittedName>
</protein>
<dbReference type="AlphaFoldDB" id="A0A0F9LNB1"/>
<reference evidence="1" key="1">
    <citation type="journal article" date="2015" name="Nature">
        <title>Complex archaea that bridge the gap between prokaryotes and eukaryotes.</title>
        <authorList>
            <person name="Spang A."/>
            <person name="Saw J.H."/>
            <person name="Jorgensen S.L."/>
            <person name="Zaremba-Niedzwiedzka K."/>
            <person name="Martijn J."/>
            <person name="Lind A.E."/>
            <person name="van Eijk R."/>
            <person name="Schleper C."/>
            <person name="Guy L."/>
            <person name="Ettema T.J."/>
        </authorList>
    </citation>
    <scope>NUCLEOTIDE SEQUENCE</scope>
</reference>
<proteinExistence type="predicted"/>
<dbReference type="EMBL" id="LAZR01005866">
    <property type="protein sequence ID" value="KKM96549.1"/>
    <property type="molecule type" value="Genomic_DNA"/>
</dbReference>
<gene>
    <name evidence="1" type="ORF">LCGC14_1176950</name>
</gene>
<evidence type="ECO:0000313" key="1">
    <source>
        <dbReference type="EMBL" id="KKM96549.1"/>
    </source>
</evidence>
<organism evidence="1">
    <name type="scientific">marine sediment metagenome</name>
    <dbReference type="NCBI Taxonomy" id="412755"/>
    <lineage>
        <taxon>unclassified sequences</taxon>
        <taxon>metagenomes</taxon>
        <taxon>ecological metagenomes</taxon>
    </lineage>
</organism>
<accession>A0A0F9LNB1</accession>
<sequence length="224" mass="26162">MPRSQQTLNRYMSIYNKIQTTATLAEVSKWSFSTFRQKTGLRTESQFRLARSIARNKDLQRELNIELKRKAIPRAWIKPIKVKEYMPKVRLLKEKLTYKPFKRDIPKFRSVKGLKTEIKSKPLTLHRDIRKALKEVLSKAQRQTQKFSGKQIKINITSDIIPNKKLDKDFREVSTRSTQTKARVLVADLDDDIDDIMDDVSNYIAEYDPSGNIVISITIVNYTV</sequence>